<evidence type="ECO:0000256" key="1">
    <source>
        <dbReference type="SAM" id="MobiDB-lite"/>
    </source>
</evidence>
<evidence type="ECO:0000313" key="3">
    <source>
        <dbReference type="Proteomes" id="UP000314294"/>
    </source>
</evidence>
<reference evidence="2 3" key="1">
    <citation type="submission" date="2019-03" db="EMBL/GenBank/DDBJ databases">
        <title>First draft genome of Liparis tanakae, snailfish: a comprehensive survey of snailfish specific genes.</title>
        <authorList>
            <person name="Kim W."/>
            <person name="Song I."/>
            <person name="Jeong J.-H."/>
            <person name="Kim D."/>
            <person name="Kim S."/>
            <person name="Ryu S."/>
            <person name="Song J.Y."/>
            <person name="Lee S.K."/>
        </authorList>
    </citation>
    <scope>NUCLEOTIDE SEQUENCE [LARGE SCALE GENOMIC DNA]</scope>
    <source>
        <tissue evidence="2">Muscle</tissue>
    </source>
</reference>
<organism evidence="2 3">
    <name type="scientific">Liparis tanakae</name>
    <name type="common">Tanaka's snailfish</name>
    <dbReference type="NCBI Taxonomy" id="230148"/>
    <lineage>
        <taxon>Eukaryota</taxon>
        <taxon>Metazoa</taxon>
        <taxon>Chordata</taxon>
        <taxon>Craniata</taxon>
        <taxon>Vertebrata</taxon>
        <taxon>Euteleostomi</taxon>
        <taxon>Actinopterygii</taxon>
        <taxon>Neopterygii</taxon>
        <taxon>Teleostei</taxon>
        <taxon>Neoteleostei</taxon>
        <taxon>Acanthomorphata</taxon>
        <taxon>Eupercaria</taxon>
        <taxon>Perciformes</taxon>
        <taxon>Cottioidei</taxon>
        <taxon>Cottales</taxon>
        <taxon>Liparidae</taxon>
        <taxon>Liparis</taxon>
    </lineage>
</organism>
<evidence type="ECO:0000313" key="2">
    <source>
        <dbReference type="EMBL" id="TNN32684.1"/>
    </source>
</evidence>
<protein>
    <submittedName>
        <fullName evidence="2">Uncharacterized protein</fullName>
    </submittedName>
</protein>
<comment type="caution">
    <text evidence="2">The sequence shown here is derived from an EMBL/GenBank/DDBJ whole genome shotgun (WGS) entry which is preliminary data.</text>
</comment>
<dbReference type="AlphaFoldDB" id="A0A4Z2EWE6"/>
<gene>
    <name evidence="2" type="ORF">EYF80_057154</name>
</gene>
<sequence>METETRRRRWVPGGRIDATKAPLDPAGSGAACHQSAAERRAPSAGRRAPGAERRAAPIQTRVMSLAGRPEDA</sequence>
<feature type="region of interest" description="Disordered" evidence="1">
    <location>
        <begin position="1"/>
        <end position="72"/>
    </location>
</feature>
<proteinExistence type="predicted"/>
<dbReference type="EMBL" id="SRLO01002550">
    <property type="protein sequence ID" value="TNN32684.1"/>
    <property type="molecule type" value="Genomic_DNA"/>
</dbReference>
<name>A0A4Z2EWE6_9TELE</name>
<accession>A0A4Z2EWE6</accession>
<feature type="compositionally biased region" description="Basic residues" evidence="1">
    <location>
        <begin position="1"/>
        <end position="10"/>
    </location>
</feature>
<dbReference type="Proteomes" id="UP000314294">
    <property type="component" value="Unassembled WGS sequence"/>
</dbReference>
<keyword evidence="3" id="KW-1185">Reference proteome</keyword>